<evidence type="ECO:0000256" key="5">
    <source>
        <dbReference type="PROSITE-ProRule" id="PRU00459"/>
    </source>
</evidence>
<dbReference type="GO" id="GO:0042393">
    <property type="term" value="F:histone binding"/>
    <property type="evidence" value="ECO:0007669"/>
    <property type="project" value="Ensembl"/>
</dbReference>
<dbReference type="FunFam" id="2.30.30.140:FF:000010">
    <property type="entry name" value="MBT domain-containing protein 1 isoform X1"/>
    <property type="match status" value="1"/>
</dbReference>
<dbReference type="Gene3D" id="2.30.30.140">
    <property type="match status" value="4"/>
</dbReference>
<dbReference type="InterPro" id="IPR047355">
    <property type="entry name" value="MBT_SFMBT2_rpt4"/>
</dbReference>
<protein>
    <submittedName>
        <fullName evidence="8">Scm like with four mbt domains 2</fullName>
    </submittedName>
</protein>
<organism evidence="8 9">
    <name type="scientific">Propithecus coquereli</name>
    <name type="common">Coquerel's sifaka</name>
    <name type="synonym">Propithecus verreauxi coquereli</name>
    <dbReference type="NCBI Taxonomy" id="379532"/>
    <lineage>
        <taxon>Eukaryota</taxon>
        <taxon>Metazoa</taxon>
        <taxon>Chordata</taxon>
        <taxon>Craniata</taxon>
        <taxon>Vertebrata</taxon>
        <taxon>Euteleostomi</taxon>
        <taxon>Mammalia</taxon>
        <taxon>Eutheria</taxon>
        <taxon>Euarchontoglires</taxon>
        <taxon>Primates</taxon>
        <taxon>Strepsirrhini</taxon>
        <taxon>Lemuriformes</taxon>
        <taxon>Indriidae</taxon>
        <taxon>Propithecus</taxon>
    </lineage>
</organism>
<evidence type="ECO:0000259" key="7">
    <source>
        <dbReference type="SMART" id="SM00454"/>
    </source>
</evidence>
<dbReference type="InterPro" id="IPR047354">
    <property type="entry name" value="MBT_SFMBT2_rpt3"/>
</dbReference>
<accession>A0A2K6GFN0</accession>
<feature type="compositionally biased region" description="Polar residues" evidence="6">
    <location>
        <begin position="1"/>
        <end position="17"/>
    </location>
</feature>
<dbReference type="Proteomes" id="UP000233160">
    <property type="component" value="Unassembled WGS sequence"/>
</dbReference>
<dbReference type="OMA" id="LKMTSEW"/>
<evidence type="ECO:0000256" key="3">
    <source>
        <dbReference type="ARBA" id="ARBA00022737"/>
    </source>
</evidence>
<dbReference type="SMART" id="SM00561">
    <property type="entry name" value="MBT"/>
    <property type="match status" value="4"/>
</dbReference>
<dbReference type="InterPro" id="IPR013761">
    <property type="entry name" value="SAM/pointed_sf"/>
</dbReference>
<dbReference type="FunFam" id="2.30.30.140:FF:000070">
    <property type="entry name" value="Scm like with four mbt domains 2"/>
    <property type="match status" value="1"/>
</dbReference>
<dbReference type="InterPro" id="IPR021987">
    <property type="entry name" value="SLED"/>
</dbReference>
<dbReference type="CDD" id="cd20112">
    <property type="entry name" value="MBT_SFMBT2_rpt1"/>
    <property type="match status" value="1"/>
</dbReference>
<dbReference type="InterPro" id="IPR050548">
    <property type="entry name" value="PcG_chromatin_remod_factors"/>
</dbReference>
<dbReference type="InterPro" id="IPR047353">
    <property type="entry name" value="MBT_SFMBT2_rpt1"/>
</dbReference>
<name>A0A2K6GFN0_PROCO</name>
<dbReference type="GO" id="GO:0016235">
    <property type="term" value="C:aggresome"/>
    <property type="evidence" value="ECO:0007669"/>
    <property type="project" value="Ensembl"/>
</dbReference>
<dbReference type="CDD" id="cd09581">
    <property type="entry name" value="SAM_Scm-like-4MBT1_2"/>
    <property type="match status" value="1"/>
</dbReference>
<dbReference type="GO" id="GO:0003682">
    <property type="term" value="F:chromatin binding"/>
    <property type="evidence" value="ECO:0007669"/>
    <property type="project" value="TreeGrafter"/>
</dbReference>
<feature type="repeat" description="MBT" evidence="5">
    <location>
        <begin position="44"/>
        <end position="144"/>
    </location>
</feature>
<feature type="compositionally biased region" description="Basic residues" evidence="6">
    <location>
        <begin position="580"/>
        <end position="599"/>
    </location>
</feature>
<dbReference type="PANTHER" id="PTHR12247">
    <property type="entry name" value="POLYCOMB GROUP PROTEIN"/>
    <property type="match status" value="1"/>
</dbReference>
<dbReference type="FunFam" id="2.30.30.140:FF:000041">
    <property type="entry name" value="Scm-like with four mbt domains 1, isoform CRA_b"/>
    <property type="match status" value="1"/>
</dbReference>
<dbReference type="GO" id="GO:0016607">
    <property type="term" value="C:nuclear speck"/>
    <property type="evidence" value="ECO:0007669"/>
    <property type="project" value="Ensembl"/>
</dbReference>
<dbReference type="SUPFAM" id="SSF47769">
    <property type="entry name" value="SAM/Pointed domain"/>
    <property type="match status" value="1"/>
</dbReference>
<keyword evidence="2" id="KW-0678">Repressor</keyword>
<feature type="region of interest" description="Disordered" evidence="6">
    <location>
        <begin position="565"/>
        <end position="708"/>
    </location>
</feature>
<dbReference type="InterPro" id="IPR037604">
    <property type="entry name" value="Scm-like-4MBT1/2_SAM"/>
</dbReference>
<reference evidence="8" key="1">
    <citation type="submission" date="2025-08" db="UniProtKB">
        <authorList>
            <consortium name="Ensembl"/>
        </authorList>
    </citation>
    <scope>IDENTIFICATION</scope>
</reference>
<comment type="subcellular location">
    <subcellularLocation>
        <location evidence="1">Nucleus</location>
    </subcellularLocation>
</comment>
<dbReference type="FunFam" id="2.30.30.140:FF:000072">
    <property type="entry name" value="Scm like with four mbt domains 2"/>
    <property type="match status" value="1"/>
</dbReference>
<dbReference type="GO" id="GO:0005829">
    <property type="term" value="C:cytosol"/>
    <property type="evidence" value="ECO:0007669"/>
    <property type="project" value="Ensembl"/>
</dbReference>
<dbReference type="CDD" id="cd20118">
    <property type="entry name" value="MBT_SFMBT2_rpt4"/>
    <property type="match status" value="1"/>
</dbReference>
<dbReference type="Gene3D" id="1.10.150.50">
    <property type="entry name" value="Transcription Factor, Ets-1"/>
    <property type="match status" value="1"/>
</dbReference>
<feature type="repeat" description="MBT" evidence="5">
    <location>
        <begin position="152"/>
        <end position="256"/>
    </location>
</feature>
<dbReference type="FunFam" id="1.10.150.50:FF:000027">
    <property type="entry name" value="scm-like with four MBT domains protein 2"/>
    <property type="match status" value="1"/>
</dbReference>
<feature type="compositionally biased region" description="Acidic residues" evidence="6">
    <location>
        <begin position="610"/>
        <end position="630"/>
    </location>
</feature>
<dbReference type="InterPro" id="IPR001660">
    <property type="entry name" value="SAM"/>
</dbReference>
<keyword evidence="3" id="KW-0677">Repeat</keyword>
<dbReference type="GO" id="GO:0010629">
    <property type="term" value="P:negative regulation of gene expression"/>
    <property type="evidence" value="ECO:0007669"/>
    <property type="project" value="Ensembl"/>
</dbReference>
<reference evidence="8" key="2">
    <citation type="submission" date="2025-09" db="UniProtKB">
        <authorList>
            <consortium name="Ensembl"/>
        </authorList>
    </citation>
    <scope>IDENTIFICATION</scope>
</reference>
<dbReference type="SUPFAM" id="SSF63748">
    <property type="entry name" value="Tudor/PWWP/MBT"/>
    <property type="match status" value="4"/>
</dbReference>
<feature type="repeat" description="MBT" evidence="5">
    <location>
        <begin position="380"/>
        <end position="477"/>
    </location>
</feature>
<feature type="compositionally biased region" description="Basic and acidic residues" evidence="6">
    <location>
        <begin position="685"/>
        <end position="700"/>
    </location>
</feature>
<dbReference type="Gene3D" id="3.90.1150.190">
    <property type="entry name" value="SLED domain"/>
    <property type="match status" value="1"/>
</dbReference>
<feature type="compositionally biased region" description="Basic and acidic residues" evidence="6">
    <location>
        <begin position="662"/>
        <end position="671"/>
    </location>
</feature>
<evidence type="ECO:0000256" key="4">
    <source>
        <dbReference type="ARBA" id="ARBA00023242"/>
    </source>
</evidence>
<dbReference type="Pfam" id="PF00536">
    <property type="entry name" value="SAM_1"/>
    <property type="match status" value="1"/>
</dbReference>
<dbReference type="PANTHER" id="PTHR12247:SF62">
    <property type="entry name" value="SCM-LIKE WITH FOUR MBT DOMAINS PROTEIN 2"/>
    <property type="match status" value="1"/>
</dbReference>
<keyword evidence="4" id="KW-0539">Nucleus</keyword>
<dbReference type="AlphaFoldDB" id="A0A2K6GFN0"/>
<keyword evidence="9" id="KW-1185">Reference proteome</keyword>
<dbReference type="CDD" id="cd20114">
    <property type="entry name" value="MBT_SFMBT2_rpt2"/>
    <property type="match status" value="1"/>
</dbReference>
<feature type="region of interest" description="Disordered" evidence="6">
    <location>
        <begin position="1"/>
        <end position="36"/>
    </location>
</feature>
<dbReference type="GeneTree" id="ENSGT00940000158123"/>
<evidence type="ECO:0000256" key="2">
    <source>
        <dbReference type="ARBA" id="ARBA00022491"/>
    </source>
</evidence>
<dbReference type="Pfam" id="PF12140">
    <property type="entry name" value="SLED"/>
    <property type="match status" value="1"/>
</dbReference>
<dbReference type="SMART" id="SM00454">
    <property type="entry name" value="SAM"/>
    <property type="match status" value="1"/>
</dbReference>
<dbReference type="CDD" id="cd20116">
    <property type="entry name" value="MBT_SFMBT2_rpt3"/>
    <property type="match status" value="1"/>
</dbReference>
<feature type="domain" description="SAM" evidence="7">
    <location>
        <begin position="714"/>
        <end position="780"/>
    </location>
</feature>
<dbReference type="GO" id="GO:0003714">
    <property type="term" value="F:transcription corepressor activity"/>
    <property type="evidence" value="ECO:0007669"/>
    <property type="project" value="InterPro"/>
</dbReference>
<evidence type="ECO:0000313" key="9">
    <source>
        <dbReference type="Proteomes" id="UP000233160"/>
    </source>
</evidence>
<dbReference type="PROSITE" id="PS51079">
    <property type="entry name" value="MBT"/>
    <property type="match status" value="4"/>
</dbReference>
<dbReference type="Pfam" id="PF02820">
    <property type="entry name" value="MBT"/>
    <property type="match status" value="4"/>
</dbReference>
<dbReference type="InterPro" id="IPR038348">
    <property type="entry name" value="SLED_sf"/>
</dbReference>
<gene>
    <name evidence="8" type="primary">SFMBT2</name>
</gene>
<dbReference type="STRING" id="379532.ENSPCOP00000025048"/>
<evidence type="ECO:0000313" key="8">
    <source>
        <dbReference type="Ensembl" id="ENSPCOP00000025048.1"/>
    </source>
</evidence>
<dbReference type="Ensembl" id="ENSPCOT00000035737.1">
    <property type="protein sequence ID" value="ENSPCOP00000025048.1"/>
    <property type="gene ID" value="ENSPCOG00000024741.1"/>
</dbReference>
<feature type="repeat" description="MBT" evidence="5">
    <location>
        <begin position="266"/>
        <end position="372"/>
    </location>
</feature>
<proteinExistence type="predicted"/>
<evidence type="ECO:0000256" key="6">
    <source>
        <dbReference type="SAM" id="MobiDB-lite"/>
    </source>
</evidence>
<evidence type="ECO:0000256" key="1">
    <source>
        <dbReference type="ARBA" id="ARBA00004123"/>
    </source>
</evidence>
<dbReference type="InterPro" id="IPR004092">
    <property type="entry name" value="Mbt"/>
</dbReference>
<sequence>MESGLSVSNMQDPSSSPLEKHLGSANRNGDLDSEEGSSLEEIGFNWGEYLEETGASAAPHTSFKHVEISIQSNFQPGMKLEVANKNNPDTYWVATIITTCGQLLLLRYCGYGEDRRADFWCDVVIADLHPVGWCTQNNKVLMPPDAIKEKYTDWTEFLIRDLTGSRTAPANLLEGPLRGKGPIDLITVDSLIELQDSQSPFQYWIVSVIENVGGRLRLRYVGLEDTESYDQWLFYLDYRLRPVGWCQENKYRMDPPSEIYPLKMASEWKCALEKSLIDAAKFPLPMEVFKDHADLRSHFFTVGMKLETVNMSEPFHICPASVTKVFSNHFFQVTIDDLRPEPSKLSMLCHADSLGILPVQWCLKNGVSLTPPKGYSGQDFDWADYHKQHGAEEAPPFCFRNTSFSRGFTKNMKLEAVNPRNPGELCVASVVSVKGRLMWLHLEGLQTPGPEVIVDVESMDIFPVGWCEANSYPLTTPHKTASQKKRKIAVVQPEKQYRGKTYRAVVKIVRTSDQVANFCRRVCAKLECCPNLFSPVLVSENCPENCSIHTKTKYTYYYGKRKKITKPPIGESNVESGHPKPARRRKRRKSIFVQKKRRSSAVDFAAGSGEESEEEDADAMDDDTASEETGSELRDDQTDTSSAEVPSARPRRAVTLRSSSEPARRPPVERARRGRRAPAASPAEEGDKGPPAKPEGAEETKQEEEERLVLESNPLEWTVTDVVRFIKLTDCAPLAKIFQEQDIDGQALLLLTLPTVQECMELKLGPAIKLCHQIERVKVAFYTQYAN</sequence>